<gene>
    <name evidence="1" type="ORF">U473_09720</name>
</gene>
<dbReference type="Proteomes" id="UP000070352">
    <property type="component" value="Unassembled WGS sequence"/>
</dbReference>
<dbReference type="RefSeq" id="WP_068725740.1">
    <property type="nucleotide sequence ID" value="NZ_LSKU01000001.1"/>
</dbReference>
<name>A0A135L5L7_9BACI</name>
<protein>
    <submittedName>
        <fullName evidence="1">Uncharacterized protein</fullName>
    </submittedName>
</protein>
<sequence length="129" mass="14903">MRFKNVIIILLLASFIISIVFLVKNELFGYHSAKVTVVENIGFIINKSQLEEIVNRKYERVRFMIISGNINDQKLTLITYDTNFTLEMNLPINLIFIKFGEKILPVGVKENIPLKNGDIIKIKYKGSIR</sequence>
<proteinExistence type="predicted"/>
<reference evidence="1 2" key="1">
    <citation type="submission" date="2016-02" db="EMBL/GenBank/DDBJ databases">
        <title>Draft Genome for Tepidibacillus decaturensis nov. sp. Strain Z9, an Anaerobic, Moderately Thermophilic and Heterotrophic Bacterium from Deep Subsurface of the Illinois Basin, USA.</title>
        <authorList>
            <person name="Dong Y."/>
            <person name="Chang J.Y."/>
            <person name="Sanford R."/>
            <person name="Fouke B.W."/>
        </authorList>
    </citation>
    <scope>NUCLEOTIDE SEQUENCE [LARGE SCALE GENOMIC DNA]</scope>
    <source>
        <strain evidence="1 2">Z9</strain>
    </source>
</reference>
<comment type="caution">
    <text evidence="1">The sequence shown here is derived from an EMBL/GenBank/DDBJ whole genome shotgun (WGS) entry which is preliminary data.</text>
</comment>
<dbReference type="EMBL" id="LSKU01000001">
    <property type="protein sequence ID" value="KXG44251.1"/>
    <property type="molecule type" value="Genomic_DNA"/>
</dbReference>
<evidence type="ECO:0000313" key="2">
    <source>
        <dbReference type="Proteomes" id="UP000070352"/>
    </source>
</evidence>
<keyword evidence="2" id="KW-1185">Reference proteome</keyword>
<organism evidence="1 2">
    <name type="scientific">Tepidibacillus decaturensis</name>
    <dbReference type="NCBI Taxonomy" id="1413211"/>
    <lineage>
        <taxon>Bacteria</taxon>
        <taxon>Bacillati</taxon>
        <taxon>Bacillota</taxon>
        <taxon>Bacilli</taxon>
        <taxon>Bacillales</taxon>
        <taxon>Bacillaceae</taxon>
        <taxon>Tepidibacillus</taxon>
    </lineage>
</organism>
<accession>A0A135L5L7</accession>
<evidence type="ECO:0000313" key="1">
    <source>
        <dbReference type="EMBL" id="KXG44251.1"/>
    </source>
</evidence>
<dbReference type="AlphaFoldDB" id="A0A135L5L7"/>